<evidence type="ECO:0000313" key="2">
    <source>
        <dbReference type="EMBL" id="MPC33354.1"/>
    </source>
</evidence>
<keyword evidence="1" id="KW-0732">Signal</keyword>
<comment type="caution">
    <text evidence="2">The sequence shown here is derived from an EMBL/GenBank/DDBJ whole genome shotgun (WGS) entry which is preliminary data.</text>
</comment>
<feature type="signal peptide" evidence="1">
    <location>
        <begin position="1"/>
        <end position="17"/>
    </location>
</feature>
<gene>
    <name evidence="2" type="ORF">E2C01_026701</name>
</gene>
<name>A0A5B7ELP8_PORTR</name>
<sequence length="109" mass="11050">MGSNLLWCRTLWLLGEGGSCGMGGGEALWQTAGDVAGLKGGEVQGVEGLLVVKGGGSAPMPTDLTPMGEEVSEPGHQAEVKLQADGFGDDGGVVDKVESFPEVYKSKGA</sequence>
<evidence type="ECO:0000256" key="1">
    <source>
        <dbReference type="SAM" id="SignalP"/>
    </source>
</evidence>
<dbReference type="Proteomes" id="UP000324222">
    <property type="component" value="Unassembled WGS sequence"/>
</dbReference>
<evidence type="ECO:0000313" key="3">
    <source>
        <dbReference type="Proteomes" id="UP000324222"/>
    </source>
</evidence>
<dbReference type="EMBL" id="VSRR010002815">
    <property type="protein sequence ID" value="MPC33354.1"/>
    <property type="molecule type" value="Genomic_DNA"/>
</dbReference>
<proteinExistence type="predicted"/>
<dbReference type="AlphaFoldDB" id="A0A5B7ELP8"/>
<protein>
    <submittedName>
        <fullName evidence="2">Uncharacterized protein</fullName>
    </submittedName>
</protein>
<accession>A0A5B7ELP8</accession>
<feature type="chain" id="PRO_5023083605" evidence="1">
    <location>
        <begin position="18"/>
        <end position="109"/>
    </location>
</feature>
<organism evidence="2 3">
    <name type="scientific">Portunus trituberculatus</name>
    <name type="common">Swimming crab</name>
    <name type="synonym">Neptunus trituberculatus</name>
    <dbReference type="NCBI Taxonomy" id="210409"/>
    <lineage>
        <taxon>Eukaryota</taxon>
        <taxon>Metazoa</taxon>
        <taxon>Ecdysozoa</taxon>
        <taxon>Arthropoda</taxon>
        <taxon>Crustacea</taxon>
        <taxon>Multicrustacea</taxon>
        <taxon>Malacostraca</taxon>
        <taxon>Eumalacostraca</taxon>
        <taxon>Eucarida</taxon>
        <taxon>Decapoda</taxon>
        <taxon>Pleocyemata</taxon>
        <taxon>Brachyura</taxon>
        <taxon>Eubrachyura</taxon>
        <taxon>Portunoidea</taxon>
        <taxon>Portunidae</taxon>
        <taxon>Portuninae</taxon>
        <taxon>Portunus</taxon>
    </lineage>
</organism>
<keyword evidence="3" id="KW-1185">Reference proteome</keyword>
<reference evidence="2 3" key="1">
    <citation type="submission" date="2019-05" db="EMBL/GenBank/DDBJ databases">
        <title>Another draft genome of Portunus trituberculatus and its Hox gene families provides insights of decapod evolution.</title>
        <authorList>
            <person name="Jeong J.-H."/>
            <person name="Song I."/>
            <person name="Kim S."/>
            <person name="Choi T."/>
            <person name="Kim D."/>
            <person name="Ryu S."/>
            <person name="Kim W."/>
        </authorList>
    </citation>
    <scope>NUCLEOTIDE SEQUENCE [LARGE SCALE GENOMIC DNA]</scope>
    <source>
        <tissue evidence="2">Muscle</tissue>
    </source>
</reference>